<accession>A0A8B7YN51</accession>
<evidence type="ECO:0000256" key="5">
    <source>
        <dbReference type="ARBA" id="ARBA00023242"/>
    </source>
</evidence>
<dbReference type="PANTHER" id="PTHR13556">
    <property type="entry name" value="TRANSCRIPTIONAL ADAPTER 3-RELATED"/>
    <property type="match status" value="1"/>
</dbReference>
<feature type="region of interest" description="Disordered" evidence="7">
    <location>
        <begin position="307"/>
        <end position="341"/>
    </location>
</feature>
<sequence>MKMTEVKDCPLQFQEFVPVDHEKSCPRYTTVLQRDDDDGIIIDELDTLQLELETLLASVSKRMLQLETENKTLIDWLERRDKKGAATPTPASGKGKPQKDEPTTPSGKRSRVEEKPDKPEKPPKKIKESGGKQGAMAATATTVTPVTSGRPKAKSMHQKLQEYEFTDDPLAEPLAPRIPRNDAPDRFWTSVEPYCTDITNEDVKVLDDMLKTSDDDMDYFKIPPLGKHYALRWAQEDLLEEQKEGSKMGDKKKGSVNSANSKETKALLKKAESREEDICPFGPLTQRLISALVEENIMTPIEDIISETTPKINDQQTLMPSFQSDGPDSKDGISPKNGNRFTVPHTRALEARLREELLHLGLLDADDPVTDDTDDEILVELQKRQAELRALSAHNRSQKMRLYRLAKEEMKRQEVRQKLRAADNEAMDAFRRIMAAKQKKRSPTKKERDQAWKVIKEREALVKQLESM</sequence>
<dbReference type="Pfam" id="PF10198">
    <property type="entry name" value="Ada3"/>
    <property type="match status" value="1"/>
</dbReference>
<evidence type="ECO:0000313" key="8">
    <source>
        <dbReference type="Proteomes" id="UP000694845"/>
    </source>
</evidence>
<dbReference type="KEGG" id="aplc:110981128"/>
<feature type="compositionally biased region" description="Basic and acidic residues" evidence="7">
    <location>
        <begin position="110"/>
        <end position="130"/>
    </location>
</feature>
<dbReference type="GeneID" id="110981128"/>
<evidence type="ECO:0000313" key="11">
    <source>
        <dbReference type="RefSeq" id="XP_022094093.1"/>
    </source>
</evidence>
<feature type="coiled-coil region" evidence="6">
    <location>
        <begin position="405"/>
        <end position="432"/>
    </location>
</feature>
<protein>
    <submittedName>
        <fullName evidence="9 10">Transcriptional adapter 3-B-like isoform X1</fullName>
    </submittedName>
</protein>
<dbReference type="RefSeq" id="XP_022094093.1">
    <property type="nucleotide sequence ID" value="XM_022238401.1"/>
</dbReference>
<feature type="compositionally biased region" description="Basic and acidic residues" evidence="7">
    <location>
        <begin position="242"/>
        <end position="253"/>
    </location>
</feature>
<evidence type="ECO:0000256" key="4">
    <source>
        <dbReference type="ARBA" id="ARBA00023163"/>
    </source>
</evidence>
<dbReference type="PANTHER" id="PTHR13556:SF2">
    <property type="entry name" value="TRANSCRIPTIONAL ADAPTER 3"/>
    <property type="match status" value="1"/>
</dbReference>
<dbReference type="RefSeq" id="XP_022094090.1">
    <property type="nucleotide sequence ID" value="XM_022238398.1"/>
</dbReference>
<dbReference type="Proteomes" id="UP000694845">
    <property type="component" value="Unplaced"/>
</dbReference>
<name>A0A8B7YN51_ACAPL</name>
<dbReference type="RefSeq" id="XP_022094092.1">
    <property type="nucleotide sequence ID" value="XM_022238400.1"/>
</dbReference>
<gene>
    <name evidence="9 10 11" type="primary">LOC110981128</name>
</gene>
<dbReference type="InterPro" id="IPR019340">
    <property type="entry name" value="Histone_AcTrfase_su3"/>
</dbReference>
<organism evidence="8 10">
    <name type="scientific">Acanthaster planci</name>
    <name type="common">Crown-of-thorns starfish</name>
    <dbReference type="NCBI Taxonomy" id="133434"/>
    <lineage>
        <taxon>Eukaryota</taxon>
        <taxon>Metazoa</taxon>
        <taxon>Echinodermata</taxon>
        <taxon>Eleutherozoa</taxon>
        <taxon>Asterozoa</taxon>
        <taxon>Asteroidea</taxon>
        <taxon>Valvatacea</taxon>
        <taxon>Valvatida</taxon>
        <taxon>Acanthasteridae</taxon>
        <taxon>Acanthaster</taxon>
    </lineage>
</organism>
<dbReference type="GO" id="GO:0000124">
    <property type="term" value="C:SAGA complex"/>
    <property type="evidence" value="ECO:0007669"/>
    <property type="project" value="TreeGrafter"/>
</dbReference>
<evidence type="ECO:0000256" key="1">
    <source>
        <dbReference type="ARBA" id="ARBA00004123"/>
    </source>
</evidence>
<comment type="similarity">
    <text evidence="2">Belongs to the NGG1 family.</text>
</comment>
<evidence type="ECO:0000313" key="9">
    <source>
        <dbReference type="RefSeq" id="XP_022094090.1"/>
    </source>
</evidence>
<feature type="compositionally biased region" description="Polar residues" evidence="7">
    <location>
        <begin position="307"/>
        <end position="326"/>
    </location>
</feature>
<dbReference type="GO" id="GO:0006357">
    <property type="term" value="P:regulation of transcription by RNA polymerase II"/>
    <property type="evidence" value="ECO:0007669"/>
    <property type="project" value="TreeGrafter"/>
</dbReference>
<evidence type="ECO:0000313" key="10">
    <source>
        <dbReference type="RefSeq" id="XP_022094092.1"/>
    </source>
</evidence>
<dbReference type="GO" id="GO:0005634">
    <property type="term" value="C:nucleus"/>
    <property type="evidence" value="ECO:0007669"/>
    <property type="project" value="UniProtKB-SubCell"/>
</dbReference>
<proteinExistence type="inferred from homology"/>
<dbReference type="OrthoDB" id="1232at2759"/>
<evidence type="ECO:0000256" key="6">
    <source>
        <dbReference type="SAM" id="Coils"/>
    </source>
</evidence>
<dbReference type="AlphaFoldDB" id="A0A8B7YN51"/>
<evidence type="ECO:0000256" key="7">
    <source>
        <dbReference type="SAM" id="MobiDB-lite"/>
    </source>
</evidence>
<keyword evidence="3" id="KW-0805">Transcription regulation</keyword>
<evidence type="ECO:0000256" key="2">
    <source>
        <dbReference type="ARBA" id="ARBA00005330"/>
    </source>
</evidence>
<keyword evidence="5" id="KW-0539">Nucleus</keyword>
<feature type="compositionally biased region" description="Low complexity" evidence="7">
    <location>
        <begin position="135"/>
        <end position="147"/>
    </location>
</feature>
<evidence type="ECO:0000256" key="3">
    <source>
        <dbReference type="ARBA" id="ARBA00023015"/>
    </source>
</evidence>
<reference evidence="9 10" key="1">
    <citation type="submission" date="2025-04" db="UniProtKB">
        <authorList>
            <consortium name="RefSeq"/>
        </authorList>
    </citation>
    <scope>IDENTIFICATION</scope>
</reference>
<comment type="subcellular location">
    <subcellularLocation>
        <location evidence="1">Nucleus</location>
    </subcellularLocation>
</comment>
<keyword evidence="8" id="KW-1185">Reference proteome</keyword>
<dbReference type="GO" id="GO:0003713">
    <property type="term" value="F:transcription coactivator activity"/>
    <property type="evidence" value="ECO:0007669"/>
    <property type="project" value="TreeGrafter"/>
</dbReference>
<feature type="region of interest" description="Disordered" evidence="7">
    <location>
        <begin position="242"/>
        <end position="266"/>
    </location>
</feature>
<keyword evidence="6" id="KW-0175">Coiled coil</keyword>
<dbReference type="OMA" id="TPNKFWA"/>
<dbReference type="CTD" id="10474"/>
<feature type="region of interest" description="Disordered" evidence="7">
    <location>
        <begin position="77"/>
        <end position="158"/>
    </location>
</feature>
<keyword evidence="4" id="KW-0804">Transcription</keyword>